<dbReference type="GO" id="GO:0005694">
    <property type="term" value="C:chromosome"/>
    <property type="evidence" value="ECO:0007669"/>
    <property type="project" value="UniProtKB-ARBA"/>
</dbReference>
<keyword evidence="3" id="KW-0378">Hydrolase</keyword>
<feature type="region of interest" description="Disordered" evidence="7">
    <location>
        <begin position="663"/>
        <end position="685"/>
    </location>
</feature>
<evidence type="ECO:0000256" key="2">
    <source>
        <dbReference type="ARBA" id="ARBA00022741"/>
    </source>
</evidence>
<evidence type="ECO:0000256" key="7">
    <source>
        <dbReference type="SAM" id="MobiDB-lite"/>
    </source>
</evidence>
<accession>A0A6P6YFL9</accession>
<dbReference type="InterPro" id="IPR041679">
    <property type="entry name" value="DNA2/NAM7-like_C"/>
</dbReference>
<dbReference type="InterPro" id="IPR047187">
    <property type="entry name" value="SF1_C_Upf1"/>
</dbReference>
<dbReference type="InterPro" id="IPR041677">
    <property type="entry name" value="DNA2/NAM7_AAA_11"/>
</dbReference>
<keyword evidence="2" id="KW-0547">Nucleotide-binding</keyword>
<dbReference type="RefSeq" id="XP_027203683.1">
    <property type="nucleotide sequence ID" value="XM_027347882.1"/>
</dbReference>
<protein>
    <submittedName>
        <fullName evidence="10 11">DNA-binding protein SMUBP-2-like</fullName>
    </submittedName>
</protein>
<dbReference type="SUPFAM" id="SSF52540">
    <property type="entry name" value="P-loop containing nucleoside triphosphate hydrolases"/>
    <property type="match status" value="1"/>
</dbReference>
<evidence type="ECO:0000259" key="8">
    <source>
        <dbReference type="SMART" id="SM00487"/>
    </source>
</evidence>
<dbReference type="InterPro" id="IPR014001">
    <property type="entry name" value="Helicase_ATP-bd"/>
</dbReference>
<dbReference type="Pfam" id="PF13087">
    <property type="entry name" value="AAA_12"/>
    <property type="match status" value="1"/>
</dbReference>
<evidence type="ECO:0000256" key="3">
    <source>
        <dbReference type="ARBA" id="ARBA00022801"/>
    </source>
</evidence>
<evidence type="ECO:0000313" key="12">
    <source>
        <dbReference type="RefSeq" id="XP_027203683.1"/>
    </source>
</evidence>
<comment type="catalytic activity">
    <reaction evidence="6">
        <text>ATP + H2O = ADP + phosphate + H(+)</text>
        <dbReference type="Rhea" id="RHEA:13065"/>
        <dbReference type="ChEBI" id="CHEBI:15377"/>
        <dbReference type="ChEBI" id="CHEBI:15378"/>
        <dbReference type="ChEBI" id="CHEBI:30616"/>
        <dbReference type="ChEBI" id="CHEBI:43474"/>
        <dbReference type="ChEBI" id="CHEBI:456216"/>
        <dbReference type="EC" id="3.6.4.12"/>
    </reaction>
    <physiologicalReaction direction="left-to-right" evidence="6">
        <dbReference type="Rhea" id="RHEA:13066"/>
    </physiologicalReaction>
</comment>
<dbReference type="InterPro" id="IPR027417">
    <property type="entry name" value="P-loop_NTPase"/>
</dbReference>
<dbReference type="AlphaFoldDB" id="A0A6P6YFL9"/>
<dbReference type="PANTHER" id="PTHR43788:SF8">
    <property type="entry name" value="DNA-BINDING PROTEIN SMUBP-2"/>
    <property type="match status" value="1"/>
</dbReference>
<feature type="domain" description="Helicase ATP-binding" evidence="8">
    <location>
        <begin position="201"/>
        <end position="430"/>
    </location>
</feature>
<proteinExistence type="inferred from homology"/>
<evidence type="ECO:0000313" key="9">
    <source>
        <dbReference type="Proteomes" id="UP000515146"/>
    </source>
</evidence>
<dbReference type="OrthoDB" id="6513042at2759"/>
<dbReference type="RefSeq" id="XP_027203682.1">
    <property type="nucleotide sequence ID" value="XM_027347881.1"/>
</dbReference>
<dbReference type="GO" id="GO:0003677">
    <property type="term" value="F:DNA binding"/>
    <property type="evidence" value="ECO:0007669"/>
    <property type="project" value="UniProtKB-KW"/>
</dbReference>
<dbReference type="GO" id="GO:0043139">
    <property type="term" value="F:5'-3' DNA helicase activity"/>
    <property type="evidence" value="ECO:0007669"/>
    <property type="project" value="TreeGrafter"/>
</dbReference>
<dbReference type="Gene3D" id="3.40.50.300">
    <property type="entry name" value="P-loop containing nucleotide triphosphate hydrolases"/>
    <property type="match status" value="2"/>
</dbReference>
<keyword evidence="5" id="KW-0067">ATP-binding</keyword>
<evidence type="ECO:0000256" key="5">
    <source>
        <dbReference type="ARBA" id="ARBA00022840"/>
    </source>
</evidence>
<dbReference type="Pfam" id="PF13086">
    <property type="entry name" value="AAA_11"/>
    <property type="match status" value="1"/>
</dbReference>
<organism evidence="9 10">
    <name type="scientific">Dermatophagoides pteronyssinus</name>
    <name type="common">European house dust mite</name>
    <dbReference type="NCBI Taxonomy" id="6956"/>
    <lineage>
        <taxon>Eukaryota</taxon>
        <taxon>Metazoa</taxon>
        <taxon>Ecdysozoa</taxon>
        <taxon>Arthropoda</taxon>
        <taxon>Chelicerata</taxon>
        <taxon>Arachnida</taxon>
        <taxon>Acari</taxon>
        <taxon>Acariformes</taxon>
        <taxon>Sarcoptiformes</taxon>
        <taxon>Astigmata</taxon>
        <taxon>Psoroptidia</taxon>
        <taxon>Analgoidea</taxon>
        <taxon>Pyroglyphidae</taxon>
        <taxon>Dermatophagoidinae</taxon>
        <taxon>Dermatophagoides</taxon>
    </lineage>
</organism>
<dbReference type="SMART" id="SM00487">
    <property type="entry name" value="DEXDc"/>
    <property type="match status" value="1"/>
</dbReference>
<evidence type="ECO:0000256" key="1">
    <source>
        <dbReference type="ARBA" id="ARBA00007913"/>
    </source>
</evidence>
<dbReference type="RefSeq" id="XP_027203681.1">
    <property type="nucleotide sequence ID" value="XM_027347880.1"/>
</dbReference>
<comment type="similarity">
    <text evidence="1">Belongs to the DNA2/NAM7 helicase family.</text>
</comment>
<dbReference type="FunFam" id="3.40.50.300:FF:000326">
    <property type="entry name" value="P-loop containing nucleoside triphosphate hydrolase"/>
    <property type="match status" value="1"/>
</dbReference>
<dbReference type="CDD" id="cd18808">
    <property type="entry name" value="SF1_C_Upf1"/>
    <property type="match status" value="1"/>
</dbReference>
<feature type="compositionally biased region" description="Basic residues" evidence="7">
    <location>
        <begin position="663"/>
        <end position="677"/>
    </location>
</feature>
<reference evidence="10 11" key="1">
    <citation type="submission" date="2025-08" db="UniProtKB">
        <authorList>
            <consortium name="RefSeq"/>
        </authorList>
    </citation>
    <scope>IDENTIFICATION</scope>
    <source>
        <strain evidence="10 11">Airmid</strain>
    </source>
</reference>
<dbReference type="GO" id="GO:0005524">
    <property type="term" value="F:ATP binding"/>
    <property type="evidence" value="ECO:0007669"/>
    <property type="project" value="UniProtKB-KW"/>
</dbReference>
<dbReference type="GO" id="GO:0016787">
    <property type="term" value="F:hydrolase activity"/>
    <property type="evidence" value="ECO:0007669"/>
    <property type="project" value="UniProtKB-KW"/>
</dbReference>
<evidence type="ECO:0000256" key="6">
    <source>
        <dbReference type="ARBA" id="ARBA00048432"/>
    </source>
</evidence>
<gene>
    <name evidence="10 11 12" type="primary">LOC113797491</name>
</gene>
<dbReference type="KEGG" id="dpte:113797491"/>
<keyword evidence="9" id="KW-1185">Reference proteome</keyword>
<evidence type="ECO:0000313" key="11">
    <source>
        <dbReference type="RefSeq" id="XP_027203682.1"/>
    </source>
</evidence>
<evidence type="ECO:0000313" key="10">
    <source>
        <dbReference type="RefSeq" id="XP_027203681.1"/>
    </source>
</evidence>
<dbReference type="Proteomes" id="UP000515146">
    <property type="component" value="Unplaced"/>
</dbReference>
<dbReference type="PANTHER" id="PTHR43788">
    <property type="entry name" value="DNA2/NAM7 HELICASE FAMILY MEMBER"/>
    <property type="match status" value="1"/>
</dbReference>
<evidence type="ECO:0000256" key="4">
    <source>
        <dbReference type="ARBA" id="ARBA00022806"/>
    </source>
</evidence>
<keyword evidence="4" id="KW-0347">Helicase</keyword>
<sequence length="755" mass="86646">MADRIINLEEWVEKQLQLIRLEHEEEVLRNEDLLTNNSIEDLEKAGFALRNLQITNQYLDDGINVICLSLPQEKKDQLNLEKCRLLRSFVGITFDDETEPIAIGHALKVESSKIEIDCDVNLSKKYPNQFSLNFVKVVKDITYMRIVFTLKKMVSRSSVVYLIGLLMGHRPLLNPLTMLAPYVRGLPFSNGQNGSETIEWFNTELNNCQKGAVEFSLYQQHLAVIHGPPGTGKTTTLTELILQLITRGFRVMVCAPSNVAVDNIFKQLVDSYDKNLCQKYRVKPGYSFVRIGHPVRVDPKIRKYIVKSNSKTKTSDFGKKQIERKIRKANVLMSTLSSSSIYQGLLKNLWSDMDLKNFSFDVVIVDECGQSSEPCTWIPLSFADKCILAGDHLQLPPTICSPEAAKEGLNISLLERVTKQLFAHCPQQVVRMLTVQHRMNKLIMQWPSDYFYESRLVAAPFVASHQLILKGTRRPLPVLRFVDTVGCDMREMNSQSKAFRSSKGNIYEAKIVCIIIKKLLDQGLAASNIGVITPYRLQTTLIEAVCQREFSRRINKELEINSVDGFQGREKNVIIYTMVRSNNSGSIGFLDEERRLNVAITRARQHLTLVGDSGTVTQRSSALNSFIGYCFQNAIIEKASDYERQMNRMNYLDRIFNEFQVAKPRRNRRKNRSKKSKKTEQNSIPPIDSNLAKILLTFLNNTEWPSVRLPIHYNRNQLEHAKNFCCQNRFKYSINKVQIHNFNQTQVHTQMIIFR</sequence>
<dbReference type="OMA" id="ESTAMIP"/>
<dbReference type="InterPro" id="IPR050534">
    <property type="entry name" value="Coronavir_polyprotein_1ab"/>
</dbReference>
<name>A0A6P6YFL9_DERPT</name>